<dbReference type="InterPro" id="IPR036388">
    <property type="entry name" value="WH-like_DNA-bd_sf"/>
</dbReference>
<dbReference type="PRINTS" id="PR00038">
    <property type="entry name" value="HTHLUXR"/>
</dbReference>
<reference evidence="5 6" key="1">
    <citation type="submission" date="2016-04" db="EMBL/GenBank/DDBJ databases">
        <title>Complete genome sequence of natural rubber-degrading, novel Gram-negative bacterium, Rhizobacter gummiphilus strain NS21.</title>
        <authorList>
            <person name="Tabata M."/>
            <person name="Kasai D."/>
            <person name="Fukuda M."/>
        </authorList>
    </citation>
    <scope>NUCLEOTIDE SEQUENCE [LARGE SCALE GENOMIC DNA]</scope>
    <source>
        <strain evidence="5 6">NS21</strain>
    </source>
</reference>
<evidence type="ECO:0000256" key="1">
    <source>
        <dbReference type="ARBA" id="ARBA00023015"/>
    </source>
</evidence>
<keyword evidence="2" id="KW-0238">DNA-binding</keyword>
<protein>
    <submittedName>
        <fullName evidence="5">Uncharacterized protein</fullName>
    </submittedName>
</protein>
<dbReference type="Gene3D" id="3.40.50.300">
    <property type="entry name" value="P-loop containing nucleotide triphosphate hydrolases"/>
    <property type="match status" value="1"/>
</dbReference>
<dbReference type="GO" id="GO:0003677">
    <property type="term" value="F:DNA binding"/>
    <property type="evidence" value="ECO:0007669"/>
    <property type="project" value="UniProtKB-KW"/>
</dbReference>
<feature type="region of interest" description="Disordered" evidence="4">
    <location>
        <begin position="841"/>
        <end position="862"/>
    </location>
</feature>
<dbReference type="Pfam" id="PF25873">
    <property type="entry name" value="WHD_MalT"/>
    <property type="match status" value="1"/>
</dbReference>
<dbReference type="SMART" id="SM00421">
    <property type="entry name" value="HTH_LUXR"/>
    <property type="match status" value="1"/>
</dbReference>
<feature type="compositionally biased region" description="Low complexity" evidence="4">
    <location>
        <begin position="1"/>
        <end position="15"/>
    </location>
</feature>
<accession>A0A1W6L546</accession>
<organism evidence="5 6">
    <name type="scientific">Piscinibacter gummiphilus</name>
    <dbReference type="NCBI Taxonomy" id="946333"/>
    <lineage>
        <taxon>Bacteria</taxon>
        <taxon>Pseudomonadati</taxon>
        <taxon>Pseudomonadota</taxon>
        <taxon>Betaproteobacteria</taxon>
        <taxon>Burkholderiales</taxon>
        <taxon>Sphaerotilaceae</taxon>
        <taxon>Piscinibacter</taxon>
    </lineage>
</organism>
<dbReference type="InterPro" id="IPR016032">
    <property type="entry name" value="Sig_transdc_resp-reg_C-effctor"/>
</dbReference>
<evidence type="ECO:0000256" key="4">
    <source>
        <dbReference type="SAM" id="MobiDB-lite"/>
    </source>
</evidence>
<dbReference type="InterPro" id="IPR041664">
    <property type="entry name" value="AAA_16"/>
</dbReference>
<dbReference type="PANTHER" id="PTHR44688:SF25">
    <property type="entry name" value="HTH LUXR-TYPE DOMAIN-CONTAINING PROTEIN"/>
    <property type="match status" value="1"/>
</dbReference>
<evidence type="ECO:0000256" key="2">
    <source>
        <dbReference type="ARBA" id="ARBA00023125"/>
    </source>
</evidence>
<dbReference type="SUPFAM" id="SSF46894">
    <property type="entry name" value="C-terminal effector domain of the bipartite response regulators"/>
    <property type="match status" value="1"/>
</dbReference>
<dbReference type="SUPFAM" id="SSF48452">
    <property type="entry name" value="TPR-like"/>
    <property type="match status" value="1"/>
</dbReference>
<evidence type="ECO:0000256" key="3">
    <source>
        <dbReference type="ARBA" id="ARBA00023163"/>
    </source>
</evidence>
<dbReference type="InterPro" id="IPR027417">
    <property type="entry name" value="P-loop_NTPase"/>
</dbReference>
<keyword evidence="3" id="KW-0804">Transcription</keyword>
<dbReference type="EMBL" id="CP015118">
    <property type="protein sequence ID" value="ARN19374.1"/>
    <property type="molecule type" value="Genomic_DNA"/>
</dbReference>
<dbReference type="Proteomes" id="UP000193427">
    <property type="component" value="Chromosome"/>
</dbReference>
<dbReference type="Pfam" id="PF13191">
    <property type="entry name" value="AAA_16"/>
    <property type="match status" value="1"/>
</dbReference>
<gene>
    <name evidence="5" type="ORF">A4W93_05300</name>
</gene>
<dbReference type="KEGG" id="rgu:A4W93_05300"/>
<dbReference type="Gene3D" id="1.25.40.10">
    <property type="entry name" value="Tetratricopeptide repeat domain"/>
    <property type="match status" value="1"/>
</dbReference>
<keyword evidence="1" id="KW-0805">Transcription regulation</keyword>
<dbReference type="RefSeq" id="WP_085749632.1">
    <property type="nucleotide sequence ID" value="NZ_BSPR01000002.1"/>
</dbReference>
<evidence type="ECO:0000313" key="6">
    <source>
        <dbReference type="Proteomes" id="UP000193427"/>
    </source>
</evidence>
<dbReference type="STRING" id="946333.A4W93_05300"/>
<dbReference type="SUPFAM" id="SSF52540">
    <property type="entry name" value="P-loop containing nucleoside triphosphate hydrolases"/>
    <property type="match status" value="1"/>
</dbReference>
<dbReference type="CDD" id="cd06170">
    <property type="entry name" value="LuxR_C_like"/>
    <property type="match status" value="1"/>
</dbReference>
<dbReference type="GO" id="GO:0006355">
    <property type="term" value="P:regulation of DNA-templated transcription"/>
    <property type="evidence" value="ECO:0007669"/>
    <property type="project" value="InterPro"/>
</dbReference>
<dbReference type="PROSITE" id="PS50043">
    <property type="entry name" value="HTH_LUXR_2"/>
    <property type="match status" value="1"/>
</dbReference>
<dbReference type="Gene3D" id="1.10.10.10">
    <property type="entry name" value="Winged helix-like DNA-binding domain superfamily/Winged helix DNA-binding domain"/>
    <property type="match status" value="1"/>
</dbReference>
<dbReference type="InterPro" id="IPR000792">
    <property type="entry name" value="Tscrpt_reg_LuxR_C"/>
</dbReference>
<sequence length="923" mass="102185">MNAPLKKPLPLQLRPTSPTSNPALLLPRGHLVGAKLKPPQTAAALVDRPALLQAIDDATAKQLLVVTAQIGSGKTTLLSQWRRHVAQRPVAWFTIDEHDNHPRRFFSYLVAAVREAIPGFEGYVTGALQDAVDFQTHHMAAVFLESLGRIGQDLVVVLDDFQWITDPEVVRALHALLRHAPPNVRWIVASRCVPELPLSEFKLRDQLTQLGTRDLNFQADQIADLSERLHDRALAPDDAEEIRHCTEGWVAGVKLALLTADDRPRIGDAVRRFDGSHEAVARYLAETVLQGQPDDLREFLVVSSVVDKMCSGLCNALLGTSNGQAVLEHLERSQLFLHSLDPHRRHYRYHLLFQEFLRGVLQRDHADRIPSLHRAASAWYVQNDLPHEALTHAFASGDRAWCVDVAGRCALHWLKQGETPEILRWAGMLSLAEILTHGDLTCAWIMSLILARRFGDAAAALEQAQQRMARVRLLATGTPRATLAARLQVLDLMLHAETVGGPRLDEGELMPDGDADFFAGLLMAAQTAHLLCVNEFDAMRRVAIRASAVGRACGSPYLTSHCETLIGIADFMQGRLADAATICERNHEAHRRFHRSPAWVNAALGYACTLYEKNKLDDAQALLTEVLPFVSAASILRNFVLAYALLARLKGLQQRHGEAFRLLDYAHSVIERDGHPRFKAQICFEKIRLHIECGDGAGALATAMAFSLPERAQRGEWARMREYEEEWARSGAALALLWLHEQRHAEARALLQVLRDSAEKAGRVSRQVSAEVTIAMCHWSEGRPEAAFSALNRCVVPTRQFVFARTAFDETPAVSTLLAAAIGAGRLRFIPPSSYFKPYTQGAQPAAAAPSSPTPAPPTEPLTDRELQILGLVSKGLCNKTISATSRIALNTIKWHLRNAFTKLDVHSRTGAVARARELHLID</sequence>
<dbReference type="AlphaFoldDB" id="A0A1W6L546"/>
<dbReference type="PANTHER" id="PTHR44688">
    <property type="entry name" value="DNA-BINDING TRANSCRIPTIONAL ACTIVATOR DEVR_DOSR"/>
    <property type="match status" value="1"/>
</dbReference>
<feature type="region of interest" description="Disordered" evidence="4">
    <location>
        <begin position="1"/>
        <end position="22"/>
    </location>
</feature>
<dbReference type="InterPro" id="IPR059106">
    <property type="entry name" value="WHD_MalT"/>
</dbReference>
<dbReference type="InterPro" id="IPR041617">
    <property type="entry name" value="TPR_MalT"/>
</dbReference>
<proteinExistence type="predicted"/>
<name>A0A1W6L546_9BURK</name>
<dbReference type="Pfam" id="PF17874">
    <property type="entry name" value="TPR_MalT"/>
    <property type="match status" value="1"/>
</dbReference>
<dbReference type="Pfam" id="PF00196">
    <property type="entry name" value="GerE"/>
    <property type="match status" value="1"/>
</dbReference>
<dbReference type="InterPro" id="IPR011990">
    <property type="entry name" value="TPR-like_helical_dom_sf"/>
</dbReference>
<keyword evidence="6" id="KW-1185">Reference proteome</keyword>
<dbReference type="OrthoDB" id="134985at2"/>
<evidence type="ECO:0000313" key="5">
    <source>
        <dbReference type="EMBL" id="ARN19374.1"/>
    </source>
</evidence>